<proteinExistence type="predicted"/>
<dbReference type="EMBL" id="BMJG01000001">
    <property type="protein sequence ID" value="GGC28496.1"/>
    <property type="molecule type" value="Genomic_DNA"/>
</dbReference>
<keyword evidence="2" id="KW-0732">Signal</keyword>
<accession>A0ABQ1LUT9</accession>
<comment type="caution">
    <text evidence="3">The sequence shown here is derived from an EMBL/GenBank/DDBJ whole genome shotgun (WGS) entry which is preliminary data.</text>
</comment>
<feature type="region of interest" description="Disordered" evidence="1">
    <location>
        <begin position="24"/>
        <end position="47"/>
    </location>
</feature>
<organism evidence="3 4">
    <name type="scientific">Brevibacterium sediminis</name>
    <dbReference type="NCBI Taxonomy" id="1857024"/>
    <lineage>
        <taxon>Bacteria</taxon>
        <taxon>Bacillati</taxon>
        <taxon>Actinomycetota</taxon>
        <taxon>Actinomycetes</taxon>
        <taxon>Micrococcales</taxon>
        <taxon>Brevibacteriaceae</taxon>
        <taxon>Brevibacterium</taxon>
    </lineage>
</organism>
<evidence type="ECO:0000313" key="3">
    <source>
        <dbReference type="EMBL" id="GGC28496.1"/>
    </source>
</evidence>
<evidence type="ECO:0000256" key="1">
    <source>
        <dbReference type="SAM" id="MobiDB-lite"/>
    </source>
</evidence>
<feature type="compositionally biased region" description="Polar residues" evidence="1">
    <location>
        <begin position="31"/>
        <end position="43"/>
    </location>
</feature>
<feature type="chain" id="PRO_5046807881" evidence="2">
    <location>
        <begin position="27"/>
        <end position="186"/>
    </location>
</feature>
<reference evidence="4" key="1">
    <citation type="journal article" date="2019" name="Int. J. Syst. Evol. Microbiol.">
        <title>The Global Catalogue of Microorganisms (GCM) 10K type strain sequencing project: providing services to taxonomists for standard genome sequencing and annotation.</title>
        <authorList>
            <consortium name="The Broad Institute Genomics Platform"/>
            <consortium name="The Broad Institute Genome Sequencing Center for Infectious Disease"/>
            <person name="Wu L."/>
            <person name="Ma J."/>
        </authorList>
    </citation>
    <scope>NUCLEOTIDE SEQUENCE [LARGE SCALE GENOMIC DNA]</scope>
    <source>
        <strain evidence="4">CGMCC 1.15472</strain>
    </source>
</reference>
<name>A0ABQ1LUT9_9MICO</name>
<protein>
    <submittedName>
        <fullName evidence="3">Uncharacterized protein</fullName>
    </submittedName>
</protein>
<gene>
    <name evidence="3" type="ORF">GCM10010974_08720</name>
</gene>
<sequence length="186" mass="19549">MRKLISIIGGLALVAGTGISAGPAVAASDDGIQQTESSPVSESNRVDELLESGEEVDPLELVPGATTDPDQVKKIDESGVPATVVVDPDDGKVVAAKGESGISAHKISIVGPGCSAASGFFCMRGANYYGFKGTGTKTGKWKSIRWYHTGNKQGTVKYNGKWQTWSPKNRAVQLTKKVTVTGLKRQ</sequence>
<feature type="signal peptide" evidence="2">
    <location>
        <begin position="1"/>
        <end position="26"/>
    </location>
</feature>
<evidence type="ECO:0000256" key="2">
    <source>
        <dbReference type="SAM" id="SignalP"/>
    </source>
</evidence>
<dbReference type="Proteomes" id="UP000632322">
    <property type="component" value="Unassembled WGS sequence"/>
</dbReference>
<keyword evidence="4" id="KW-1185">Reference proteome</keyword>
<evidence type="ECO:0000313" key="4">
    <source>
        <dbReference type="Proteomes" id="UP000632322"/>
    </source>
</evidence>